<feature type="transmembrane region" description="Helical" evidence="6">
    <location>
        <begin position="409"/>
        <end position="429"/>
    </location>
</feature>
<feature type="transmembrane region" description="Helical" evidence="6">
    <location>
        <begin position="230"/>
        <end position="246"/>
    </location>
</feature>
<evidence type="ECO:0000313" key="8">
    <source>
        <dbReference type="Proteomes" id="UP000435357"/>
    </source>
</evidence>
<dbReference type="InterPro" id="IPR050833">
    <property type="entry name" value="Poly_Biosynth_Transport"/>
</dbReference>
<dbReference type="GO" id="GO:0005886">
    <property type="term" value="C:plasma membrane"/>
    <property type="evidence" value="ECO:0007669"/>
    <property type="project" value="UniProtKB-SubCell"/>
</dbReference>
<feature type="transmembrane region" description="Helical" evidence="6">
    <location>
        <begin position="379"/>
        <end position="397"/>
    </location>
</feature>
<feature type="transmembrane region" description="Helical" evidence="6">
    <location>
        <begin position="149"/>
        <end position="171"/>
    </location>
</feature>
<keyword evidence="5 6" id="KW-0472">Membrane</keyword>
<feature type="transmembrane region" description="Helical" evidence="6">
    <location>
        <begin position="118"/>
        <end position="137"/>
    </location>
</feature>
<evidence type="ECO:0000313" key="7">
    <source>
        <dbReference type="EMBL" id="KAB1063927.1"/>
    </source>
</evidence>
<organism evidence="7 8">
    <name type="scientific">Salibacter halophilus</name>
    <dbReference type="NCBI Taxonomy" id="1803916"/>
    <lineage>
        <taxon>Bacteria</taxon>
        <taxon>Pseudomonadati</taxon>
        <taxon>Bacteroidota</taxon>
        <taxon>Flavobacteriia</taxon>
        <taxon>Flavobacteriales</taxon>
        <taxon>Salibacteraceae</taxon>
        <taxon>Salibacter</taxon>
    </lineage>
</organism>
<dbReference type="EMBL" id="WACR01000006">
    <property type="protein sequence ID" value="KAB1063927.1"/>
    <property type="molecule type" value="Genomic_DNA"/>
</dbReference>
<feature type="transmembrane region" description="Helical" evidence="6">
    <location>
        <begin position="464"/>
        <end position="484"/>
    </location>
</feature>
<keyword evidence="3 6" id="KW-0812">Transmembrane</keyword>
<dbReference type="RefSeq" id="WP_151167928.1">
    <property type="nucleotide sequence ID" value="NZ_WACR01000006.1"/>
</dbReference>
<dbReference type="PANTHER" id="PTHR30250">
    <property type="entry name" value="PST FAMILY PREDICTED COLANIC ACID TRANSPORTER"/>
    <property type="match status" value="1"/>
</dbReference>
<feature type="transmembrane region" description="Helical" evidence="6">
    <location>
        <begin position="316"/>
        <end position="335"/>
    </location>
</feature>
<accession>A0A6N6M7W8</accession>
<evidence type="ECO:0000256" key="6">
    <source>
        <dbReference type="SAM" id="Phobius"/>
    </source>
</evidence>
<evidence type="ECO:0000256" key="1">
    <source>
        <dbReference type="ARBA" id="ARBA00004651"/>
    </source>
</evidence>
<feature type="transmembrane region" description="Helical" evidence="6">
    <location>
        <begin position="191"/>
        <end position="210"/>
    </location>
</feature>
<evidence type="ECO:0000256" key="2">
    <source>
        <dbReference type="ARBA" id="ARBA00022475"/>
    </source>
</evidence>
<feature type="transmembrane region" description="Helical" evidence="6">
    <location>
        <begin position="12"/>
        <end position="29"/>
    </location>
</feature>
<dbReference type="PANTHER" id="PTHR30250:SF11">
    <property type="entry name" value="O-ANTIGEN TRANSPORTER-RELATED"/>
    <property type="match status" value="1"/>
</dbReference>
<comment type="caution">
    <text evidence="7">The sequence shown here is derived from an EMBL/GenBank/DDBJ whole genome shotgun (WGS) entry which is preliminary data.</text>
</comment>
<sequence length="493" mass="55666">MAALKKLAGQTAIYGLSSMLGRFLNYLLVPLHTTQFITADYGVITEIYALSAFFAVLLTWGLETAYFRYINEQNTDSNKVIGNVLGFLSYSTVIFFIIIIFGQNLLADWIGYEQNPEYIVWMGLALGFDALSAIPLAKLRKDEKSVKFAVINFLNIGVNIGLNLFFIGYLIPEAREGTSNWLIDTFYNPAIGVGYVFIANLIASGIKFIALSPTFRLVHFKLDSQQIKTLLIYALPIMVAGFAGIINETLDRRLIRVILEPEIGETAAKSQVGIYGGVYKLSIVITLFIQAFRYAVEPFFFSRAKQQGAAHAYADVMNWFTIIVSGMFLFVLMYLDLFKHFLGREEYWKGLHIVPILLLANIFLGWTYNLSVWYKIKNLTIYGAYLAVVGAIITVVLNYMLIPEMGYEGAAWATFAAYASMCYLSYFFGQKHNPIPYDLKRVLGYLAYAVALYGLSTIPDLEGWIKYTLNTGILLVFLFTVLTIERKRIKQLL</sequence>
<keyword evidence="8" id="KW-1185">Reference proteome</keyword>
<dbReference type="OrthoDB" id="9814608at2"/>
<dbReference type="InterPro" id="IPR002797">
    <property type="entry name" value="Polysacc_synth"/>
</dbReference>
<dbReference type="AlphaFoldDB" id="A0A6N6M7W8"/>
<keyword evidence="4 6" id="KW-1133">Transmembrane helix</keyword>
<evidence type="ECO:0000256" key="3">
    <source>
        <dbReference type="ARBA" id="ARBA00022692"/>
    </source>
</evidence>
<feature type="transmembrane region" description="Helical" evidence="6">
    <location>
        <begin position="441"/>
        <end position="458"/>
    </location>
</feature>
<dbReference type="Pfam" id="PF01943">
    <property type="entry name" value="Polysacc_synt"/>
    <property type="match status" value="1"/>
</dbReference>
<keyword evidence="2" id="KW-1003">Cell membrane</keyword>
<feature type="transmembrane region" description="Helical" evidence="6">
    <location>
        <begin position="41"/>
        <end position="62"/>
    </location>
</feature>
<feature type="transmembrane region" description="Helical" evidence="6">
    <location>
        <begin position="83"/>
        <end position="106"/>
    </location>
</feature>
<protein>
    <submittedName>
        <fullName evidence="7">Oligosaccharide flippase family protein</fullName>
    </submittedName>
</protein>
<dbReference type="Proteomes" id="UP000435357">
    <property type="component" value="Unassembled WGS sequence"/>
</dbReference>
<proteinExistence type="predicted"/>
<gene>
    <name evidence="7" type="ORF">F3059_07775</name>
</gene>
<reference evidence="7 8" key="1">
    <citation type="submission" date="2019-09" db="EMBL/GenBank/DDBJ databases">
        <title>Genomes of Cryomorphaceae.</title>
        <authorList>
            <person name="Bowman J.P."/>
        </authorList>
    </citation>
    <scope>NUCLEOTIDE SEQUENCE [LARGE SCALE GENOMIC DNA]</scope>
    <source>
        <strain evidence="7 8">KCTC 52047</strain>
    </source>
</reference>
<feature type="transmembrane region" description="Helical" evidence="6">
    <location>
        <begin position="278"/>
        <end position="296"/>
    </location>
</feature>
<evidence type="ECO:0000256" key="4">
    <source>
        <dbReference type="ARBA" id="ARBA00022989"/>
    </source>
</evidence>
<feature type="transmembrane region" description="Helical" evidence="6">
    <location>
        <begin position="347"/>
        <end position="367"/>
    </location>
</feature>
<comment type="subcellular location">
    <subcellularLocation>
        <location evidence="1">Cell membrane</location>
        <topology evidence="1">Multi-pass membrane protein</topology>
    </subcellularLocation>
</comment>
<name>A0A6N6M7W8_9FLAO</name>
<evidence type="ECO:0000256" key="5">
    <source>
        <dbReference type="ARBA" id="ARBA00023136"/>
    </source>
</evidence>